<feature type="region of interest" description="Disordered" evidence="2">
    <location>
        <begin position="1"/>
        <end position="23"/>
    </location>
</feature>
<dbReference type="EMBL" id="JABXXO010000015">
    <property type="protein sequence ID" value="KAF7760074.1"/>
    <property type="molecule type" value="Genomic_DNA"/>
</dbReference>
<feature type="compositionally biased region" description="Polar residues" evidence="2">
    <location>
        <begin position="278"/>
        <end position="293"/>
    </location>
</feature>
<accession>A0A8H7EVA7</accession>
<evidence type="ECO:0000313" key="3">
    <source>
        <dbReference type="EMBL" id="KAF7760074.1"/>
    </source>
</evidence>
<feature type="region of interest" description="Disordered" evidence="2">
    <location>
        <begin position="619"/>
        <end position="643"/>
    </location>
</feature>
<feature type="region of interest" description="Disordered" evidence="2">
    <location>
        <begin position="258"/>
        <end position="297"/>
    </location>
</feature>
<gene>
    <name evidence="3" type="ORF">Agabi119p4_10750</name>
</gene>
<comment type="caution">
    <text evidence="3">The sequence shown here is derived from an EMBL/GenBank/DDBJ whole genome shotgun (WGS) entry which is preliminary data.</text>
</comment>
<sequence length="817" mass="90882">MSSAQGKAVSRPPSPPDPEDTDFSIRTIVSLPLLDRTETLSRNDKIHDVLGLGLKLFKQGLQAFGLSASTVKELLVPPQLEIFPIPKNVDGVVEELLSLGTNQMAMITSLSTQPQENLVSLLKAGSTSATSPPSATSPDNQDFTLRTVATLHALDFENDFRGTESHEIIITVLDVIARKLRRVLGLPSSVLDAAGEFFEGLEVYPNMVAEQLPEEGQTACLRRVFPQGTQKVLAIARLKREYYDLLLGSLEKGLSYESFPDTPESSDDDCASEEVPPSSATSDSGDTTPSDASPESALTAPDYGLVLSQLLERVATFEHNNAVLLDKNIALESENNSLEDRIADLTRDNANLEGKNGSLEGEKAALLAEKAQLKGRNEHLKREKEKFKRNITNLQNDNADLGKDNDGLCEEIAMLKERVLELEYKNAALVAKNNEGTKKLAGVQEAHDSLLEISRAISRRSLLEKVRYRLQQAHGLPDDYLHPDATPNPELPSPEGLSNRVRKGGDRTLSATAIMMVFGAEPTTDGDTMRRQTNRVAHRFVKGDVMEAVLADDLAEQQKRLFSEVFTFYWGHVPSSSKTRLPSQMTSLVHSSAYLEFGSTKFSRDKEKACGGRLLAAQMRHSKRSTGRAEASSGPVDCSNKSKKHIKQNDSNFRHQLMLVDQRLSALERDQGRIRINQDCISKKQASIRDKQDIVRNQQVNIARDQERIACDYANIKKEFDDIGREQGDIERGFRDIRLEQEDLENGFANTRRTIAKNRRSLEDIRERMSVVAEDQARISRKLESDGETCETFLRALDVFNRVIVEDEGSVIDEHFI</sequence>
<protein>
    <submittedName>
        <fullName evidence="3">Uncharacterized protein</fullName>
    </submittedName>
</protein>
<proteinExistence type="predicted"/>
<feature type="coiled-coil region" evidence="1">
    <location>
        <begin position="321"/>
        <end position="404"/>
    </location>
</feature>
<organism evidence="3 4">
    <name type="scientific">Agaricus bisporus var. burnettii</name>
    <dbReference type="NCBI Taxonomy" id="192524"/>
    <lineage>
        <taxon>Eukaryota</taxon>
        <taxon>Fungi</taxon>
        <taxon>Dikarya</taxon>
        <taxon>Basidiomycota</taxon>
        <taxon>Agaricomycotina</taxon>
        <taxon>Agaricomycetes</taxon>
        <taxon>Agaricomycetidae</taxon>
        <taxon>Agaricales</taxon>
        <taxon>Agaricineae</taxon>
        <taxon>Agaricaceae</taxon>
        <taxon>Agaricus</taxon>
    </lineage>
</organism>
<reference evidence="3 4" key="1">
    <citation type="journal article" name="Sci. Rep.">
        <title>Telomere-to-telomere assembled and centromere annotated genomes of the two main subspecies of the button mushroom Agaricus bisporus reveal especially polymorphic chromosome ends.</title>
        <authorList>
            <person name="Sonnenberg A.S.M."/>
            <person name="Sedaghat-Telgerd N."/>
            <person name="Lavrijssen B."/>
            <person name="Ohm R.A."/>
            <person name="Hendrickx P.M."/>
            <person name="Scholtmeijer K."/>
            <person name="Baars J.J.P."/>
            <person name="van Peer A."/>
        </authorList>
    </citation>
    <scope>NUCLEOTIDE SEQUENCE [LARGE SCALE GENOMIC DNA]</scope>
    <source>
        <strain evidence="3 4">H119_p4</strain>
    </source>
</reference>
<evidence type="ECO:0000256" key="1">
    <source>
        <dbReference type="SAM" id="Coils"/>
    </source>
</evidence>
<dbReference type="AlphaFoldDB" id="A0A8H7EVA7"/>
<evidence type="ECO:0000313" key="4">
    <source>
        <dbReference type="Proteomes" id="UP000629468"/>
    </source>
</evidence>
<feature type="region of interest" description="Disordered" evidence="2">
    <location>
        <begin position="476"/>
        <end position="503"/>
    </location>
</feature>
<evidence type="ECO:0000256" key="2">
    <source>
        <dbReference type="SAM" id="MobiDB-lite"/>
    </source>
</evidence>
<name>A0A8H7EVA7_AGABI</name>
<dbReference type="Gene3D" id="1.10.287.1490">
    <property type="match status" value="1"/>
</dbReference>
<keyword evidence="1" id="KW-0175">Coiled coil</keyword>
<dbReference type="Proteomes" id="UP000629468">
    <property type="component" value="Unassembled WGS sequence"/>
</dbReference>